<accession>A0AAN7HJJ4</accession>
<keyword evidence="2" id="KW-1185">Reference proteome</keyword>
<dbReference type="PANTHER" id="PTHR39603:SF1">
    <property type="entry name" value="CYANOVIRIN-N DOMAIN-CONTAINING PROTEIN"/>
    <property type="match status" value="1"/>
</dbReference>
<dbReference type="EMBL" id="MU857643">
    <property type="protein sequence ID" value="KAK4248072.1"/>
    <property type="molecule type" value="Genomic_DNA"/>
</dbReference>
<name>A0AAN7HJJ4_9PEZI</name>
<comment type="caution">
    <text evidence="1">The sequence shown here is derived from an EMBL/GenBank/DDBJ whole genome shotgun (WGS) entry which is preliminary data.</text>
</comment>
<evidence type="ECO:0000313" key="1">
    <source>
        <dbReference type="EMBL" id="KAK4248072.1"/>
    </source>
</evidence>
<dbReference type="AlphaFoldDB" id="A0AAN7HJJ4"/>
<gene>
    <name evidence="1" type="ORF">C7999DRAFT_40702</name>
</gene>
<protein>
    <submittedName>
        <fullName evidence="1">Uncharacterized protein</fullName>
    </submittedName>
</protein>
<dbReference type="PANTHER" id="PTHR39603">
    <property type="entry name" value="CYANOVIRIN-N DOMAIN-CONTAINING PROTEIN"/>
    <property type="match status" value="1"/>
</dbReference>
<dbReference type="Proteomes" id="UP001303647">
    <property type="component" value="Unassembled WGS sequence"/>
</dbReference>
<sequence>MVEDYVSTRDSFVTLSSVAILYESQFVCSATLPLVALAISTSGVTAAPAERTSKSTFSFEQWVEDIILNPDTALTVDQAVAAAHAADVVGSAGGLRARANCDQEQIGWKCAPGRDAAACIDYLARKGQNGESCKIGGNIFSITMCSIGRAQIVGSKSDSANQSANCNDVAGTAGKVFDSCWRADDTVVGSEICLTNRKMQINVGGR</sequence>
<reference evidence="1" key="2">
    <citation type="submission" date="2023-05" db="EMBL/GenBank/DDBJ databases">
        <authorList>
            <consortium name="Lawrence Berkeley National Laboratory"/>
            <person name="Steindorff A."/>
            <person name="Hensen N."/>
            <person name="Bonometti L."/>
            <person name="Westerberg I."/>
            <person name="Brannstrom I.O."/>
            <person name="Guillou S."/>
            <person name="Cros-Aarteil S."/>
            <person name="Calhoun S."/>
            <person name="Haridas S."/>
            <person name="Kuo A."/>
            <person name="Mondo S."/>
            <person name="Pangilinan J."/>
            <person name="Riley R."/>
            <person name="Labutti K."/>
            <person name="Andreopoulos B."/>
            <person name="Lipzen A."/>
            <person name="Chen C."/>
            <person name="Yanf M."/>
            <person name="Daum C."/>
            <person name="Ng V."/>
            <person name="Clum A."/>
            <person name="Ohm R."/>
            <person name="Martin F."/>
            <person name="Silar P."/>
            <person name="Natvig D."/>
            <person name="Lalanne C."/>
            <person name="Gautier V."/>
            <person name="Ament-Velasquez S.L."/>
            <person name="Kruys A."/>
            <person name="Hutchinson M.I."/>
            <person name="Powell A.J."/>
            <person name="Barry K."/>
            <person name="Miller A.N."/>
            <person name="Grigoriev I.V."/>
            <person name="Debuchy R."/>
            <person name="Gladieux P."/>
            <person name="Thoren M.H."/>
            <person name="Johannesson H."/>
        </authorList>
    </citation>
    <scope>NUCLEOTIDE SEQUENCE</scope>
    <source>
        <strain evidence="1">CBS 359.72</strain>
    </source>
</reference>
<reference evidence="1" key="1">
    <citation type="journal article" date="2023" name="Mol. Phylogenet. Evol.">
        <title>Genome-scale phylogeny and comparative genomics of the fungal order Sordariales.</title>
        <authorList>
            <person name="Hensen N."/>
            <person name="Bonometti L."/>
            <person name="Westerberg I."/>
            <person name="Brannstrom I.O."/>
            <person name="Guillou S."/>
            <person name="Cros-Aarteil S."/>
            <person name="Calhoun S."/>
            <person name="Haridas S."/>
            <person name="Kuo A."/>
            <person name="Mondo S."/>
            <person name="Pangilinan J."/>
            <person name="Riley R."/>
            <person name="LaButti K."/>
            <person name="Andreopoulos B."/>
            <person name="Lipzen A."/>
            <person name="Chen C."/>
            <person name="Yan M."/>
            <person name="Daum C."/>
            <person name="Ng V."/>
            <person name="Clum A."/>
            <person name="Steindorff A."/>
            <person name="Ohm R.A."/>
            <person name="Martin F."/>
            <person name="Silar P."/>
            <person name="Natvig D.O."/>
            <person name="Lalanne C."/>
            <person name="Gautier V."/>
            <person name="Ament-Velasquez S.L."/>
            <person name="Kruys A."/>
            <person name="Hutchinson M.I."/>
            <person name="Powell A.J."/>
            <person name="Barry K."/>
            <person name="Miller A.N."/>
            <person name="Grigoriev I.V."/>
            <person name="Debuchy R."/>
            <person name="Gladieux P."/>
            <person name="Hiltunen Thoren M."/>
            <person name="Johannesson H."/>
        </authorList>
    </citation>
    <scope>NUCLEOTIDE SEQUENCE</scope>
    <source>
        <strain evidence="1">CBS 359.72</strain>
    </source>
</reference>
<proteinExistence type="predicted"/>
<organism evidence="1 2">
    <name type="scientific">Corynascus novoguineensis</name>
    <dbReference type="NCBI Taxonomy" id="1126955"/>
    <lineage>
        <taxon>Eukaryota</taxon>
        <taxon>Fungi</taxon>
        <taxon>Dikarya</taxon>
        <taxon>Ascomycota</taxon>
        <taxon>Pezizomycotina</taxon>
        <taxon>Sordariomycetes</taxon>
        <taxon>Sordariomycetidae</taxon>
        <taxon>Sordariales</taxon>
        <taxon>Chaetomiaceae</taxon>
        <taxon>Corynascus</taxon>
    </lineage>
</organism>
<evidence type="ECO:0000313" key="2">
    <source>
        <dbReference type="Proteomes" id="UP001303647"/>
    </source>
</evidence>